<sequence>MYAFRKAELVGKRFLCVREKNSLRPNSRSSRVSNPLGYQWKVGVIRACSEKDFHHPELKVLVEYDNEDWTTREWLTIYDGSWKIFLVEKTMVWSQRPDPSNPRRPLLWPALTFSPLVDKHGLSDEDRPVPVEFVGDHERMFVRGDECRPYGQDDDGLQPALRNNPNVMEELRDWQRVQKSQSILLDGPFTLTGFRVQVYRQTCRQWYSAVITGHDLMSRELSCMDDTVLQTHRVDPRLTQVILLANETELDSLLRGELVRVLPMRQHRHSQVIITAPMTTQTTTNSLSSAAPTTWQLYAGLTHSTNSNNHLQALSSTQAVFSSPAVSTVTNRQISTRSPPNVHSTDTNKERKKSTETRNSSSASRRVTRSDSTSSPTSLSDTQQRTPQTIQSPLTTPSATSLSSSIRSVSHTSSQQSYKTSPPDAHTMSPKRSSSSSSLGSPSSSLQKMSPIKQPASPKTSPSVLHYGSPSKAGMSNMGSPFRSNPFCSSPDMSVATMASPLSGMSHIGMCSPGHMVYSRAQSPHPLYSHSMGHLNISPPQLYALQLQQQQKQMLSPEQQEFLAKLQHQHYQSLMNQYQMHHYQLQLMLQQQEIMKQMPLTLEQQHVLAERYNQLLYQYQCAQIFQQLAAVTQDEQLSVYHGTDDRTRVLPERIQQQLREAQERQKQELQHLMPRLEPEQLQTFFTCLQQRSMTSDQMKELYTLLIQQQEAQKRQPQQDERQRSTIQDILRQNQEDVKKILQLQQSPSRSRDVENKDEPRQEASSSSAQPESPSSSASSFTVHYMPTPCDSGDSSDSNGKDKPEKDASVGKSTSETSKPEAKPSVDEIELKSTTTDEERSSSPHAILEKLLQHHLEAVKLESKQQASAKARRTRASSTEKRTKRQRKSAELSSAKIQDDENNSAEKDNQNFREAAVTRNSFTTDPLPCPLTGDVSRETTNTSVNHTFSLNDNDSVLSEQKLPKNLGFVDSHLSEPEKQNKTAHEQVNTSLRPEQRYPLEREDTSLMTSGRVATGDVVKEAPRENIRLKDSTKTRKERTPVMDKQNKVADISKDNAQVTKNEKATSLNRKLSEKASANSTAAEQAQPSELVSLLKKKSSRLAEEVRTEGSNSVASKNVTANEPEGSVLEETSSISLQNQGAKTQNNLSAKDVTVEKPQSQFFGYTPPIFPGKETCSGSENVSSKSSVQDRPTESLIEKRSEQEEDKRTANVLPAVTEKGWLELTTLRGKRKTSGKLTVMELSKPTPLSLTRKSFHDAAKAAADLSPDNLSRKSQDNQSAADVSQDNQFGQSEGNQSVQLQDKTSDAMEVDNFPASQKPPAIPDARQLTKNCFSVFSSNSSDHNGDLFAEKELKTYSRRITPNKRKSISTSKENITERSTVISKVLKMDNSESLDVDGNKIEAHENGNKMDNQVLDSDLSKDSQPEQKSIKRQQNSRTKGKISRKKSTSENKIPAKRAKSGDSNCDNTEAIQNNSQMELEDEASKLVDSVSFVADQAIEDVTINHSPTLKDVPGEQFDFVKLNDEVLNDKSKEKIREMTSVRKKIKEKERKRKKKENKNELPASATVVKKELVDGESLETVVDSVLDEKIAVIYNGEEHQENGAVNSTEIKEEVVVKEEEKTEVVDKPKPGRGRKKKEAETKEVEKGRKRRGKKQNENNGDKLSPNSEQFFLQDKVCSKFSDLPMCRDCRDINGEKTGLEFCRFNMFRRLKKRKNGNVLIAGFQLPEHAAPEDFYPWVAQDQADMMDKSTSLYVLSHIGDQFCSVMQEERKAITQAGENVKVVYKRAVQGVREMCDVCATTIFNMHWVCHRCGFGVCLDCYNLRVKEREEQPGHAGKRVFEFKWCMCCPGICHQPKNLSVAQIIPKSVLSDLGDELHRARDAWKIGKTCPCETFVDDEDKESGAKITEISHDALDKTDNKEEEKELQNSCKEVAREVTVKLEPGSAAAASESAKSDQARSDELKSDSGSSDLGKSEPAKSDSATSAPLNQNLLAVDSESGEGVDDVNLICDESMGIDSPASHEQLWLTEEKRRNHFSKKAGFGLVEAKPRQNNEISSGLSLLMDYSSSVEGSPCESPAKSDNQTKIGAFDFPFVSGLDLLALACEKNGGFSLYENVTQDDQKHNNEAECSKPEPQDEKKEEVIRNGSVLVATPSECTSAESSDEVRQATPIVPDRAGLDPPMDAPHSWLCNGRLLRLLDPRAPGNVKAFEKRWKRGEPVLVSHVDKYMNLDLWTPEAFGNEFGSEIADVVNCRNGVVVERFKVGDFWLGFESIKDRPLDSNGEPMLLKLKDWPPKDDFSEKLPTRFEDLMNNAPLPEYTRRDGSRNLVSRLPDFFVTPDLGPKMYNAYGSAACPKEGTTNLHLDMSDAVNVMVYVGVPRDEGAGEKEREDAIKAVDEACDESQQLRVRQETARIGALWHIYAAEDADKIRECLREVAKERRSKHPSHHDPIHDQCFYLDHDIRQRLKKDYGVEGWAICQCLGDAVFIPAGAPHQVRNLYSCVKVAEDFVSPERIDHCVQMTQEFRHLSDKHTNHEDKLQVKNIIYHAVKDALKSLQHYEKELSSTEEQRGKECDGVG</sequence>
<evidence type="ECO:0000256" key="5">
    <source>
        <dbReference type="ARBA" id="ARBA00022833"/>
    </source>
</evidence>
<feature type="region of interest" description="Disordered" evidence="15">
    <location>
        <begin position="2117"/>
        <end position="2141"/>
    </location>
</feature>
<evidence type="ECO:0000256" key="6">
    <source>
        <dbReference type="ARBA" id="ARBA00022853"/>
    </source>
</evidence>
<evidence type="ECO:0000256" key="7">
    <source>
        <dbReference type="ARBA" id="ARBA00022964"/>
    </source>
</evidence>
<feature type="compositionally biased region" description="Basic and acidic residues" evidence="15">
    <location>
        <begin position="1189"/>
        <end position="1207"/>
    </location>
</feature>
<feature type="compositionally biased region" description="Polar residues" evidence="15">
    <location>
        <begin position="1107"/>
        <end position="1119"/>
    </location>
</feature>
<evidence type="ECO:0000256" key="9">
    <source>
        <dbReference type="ARBA" id="ARBA00023004"/>
    </source>
</evidence>
<keyword evidence="14" id="KW-0175">Coiled coil</keyword>
<keyword evidence="18" id="KW-1185">Reference proteome</keyword>
<dbReference type="Pfam" id="PF02373">
    <property type="entry name" value="JmjC"/>
    <property type="match status" value="1"/>
</dbReference>
<keyword evidence="5" id="KW-0862">Zinc</keyword>
<reference evidence="17 18" key="1">
    <citation type="submission" date="2022-05" db="EMBL/GenBank/DDBJ databases">
        <authorList>
            <consortium name="Genoscope - CEA"/>
            <person name="William W."/>
        </authorList>
    </citation>
    <scope>NUCLEOTIDE SEQUENCE [LARGE SCALE GENOMIC DNA]</scope>
</reference>
<feature type="compositionally biased region" description="Basic and acidic residues" evidence="15">
    <location>
        <begin position="992"/>
        <end position="1003"/>
    </location>
</feature>
<dbReference type="InterPro" id="IPR045109">
    <property type="entry name" value="LSDs-like"/>
</dbReference>
<evidence type="ECO:0000313" key="17">
    <source>
        <dbReference type="EMBL" id="CAH3143065.1"/>
    </source>
</evidence>
<evidence type="ECO:0000256" key="10">
    <source>
        <dbReference type="ARBA" id="ARBA00023015"/>
    </source>
</evidence>
<keyword evidence="4" id="KW-0863">Zinc-finger</keyword>
<dbReference type="SUPFAM" id="SSF51197">
    <property type="entry name" value="Clavaminate synthase-like"/>
    <property type="match status" value="1"/>
</dbReference>
<keyword evidence="9" id="KW-0408">Iron</keyword>
<dbReference type="Gene3D" id="2.60.120.650">
    <property type="entry name" value="Cupin"/>
    <property type="match status" value="1"/>
</dbReference>
<dbReference type="Proteomes" id="UP001159405">
    <property type="component" value="Unassembled WGS sequence"/>
</dbReference>
<gene>
    <name evidence="17" type="ORF">PLOB_00043216</name>
</gene>
<dbReference type="EMBL" id="CALNXK010000070">
    <property type="protein sequence ID" value="CAH3143065.1"/>
    <property type="molecule type" value="Genomic_DNA"/>
</dbReference>
<feature type="coiled-coil region" evidence="14">
    <location>
        <begin position="1526"/>
        <end position="1556"/>
    </location>
</feature>
<comment type="caution">
    <text evidence="17">The sequence shown here is derived from an EMBL/GenBank/DDBJ whole genome shotgun (WGS) entry which is preliminary data.</text>
</comment>
<dbReference type="PROSITE" id="PS51184">
    <property type="entry name" value="JMJC"/>
    <property type="match status" value="1"/>
</dbReference>
<accession>A0ABN8PG15</accession>
<keyword evidence="12" id="KW-0539">Nucleus</keyword>
<feature type="compositionally biased region" description="Polar residues" evidence="15">
    <location>
        <begin position="1128"/>
        <end position="1147"/>
    </location>
</feature>
<evidence type="ECO:0000256" key="15">
    <source>
        <dbReference type="SAM" id="MobiDB-lite"/>
    </source>
</evidence>
<evidence type="ECO:0000256" key="2">
    <source>
        <dbReference type="ARBA" id="ARBA00004123"/>
    </source>
</evidence>
<feature type="compositionally biased region" description="Polar residues" evidence="15">
    <location>
        <begin position="328"/>
        <end position="345"/>
    </location>
</feature>
<dbReference type="Pfam" id="PF22988">
    <property type="entry name" value="PWWP_KDM3B"/>
    <property type="match status" value="1"/>
</dbReference>
<feature type="compositionally biased region" description="Low complexity" evidence="15">
    <location>
        <begin position="357"/>
        <end position="380"/>
    </location>
</feature>
<feature type="compositionally biased region" description="Basic and acidic residues" evidence="15">
    <location>
        <begin position="971"/>
        <end position="983"/>
    </location>
</feature>
<feature type="compositionally biased region" description="Polar residues" evidence="15">
    <location>
        <begin position="1274"/>
        <end position="1300"/>
    </location>
</feature>
<feature type="compositionally biased region" description="Basic and acidic residues" evidence="15">
    <location>
        <begin position="1615"/>
        <end position="1627"/>
    </location>
</feature>
<feature type="compositionally biased region" description="Basic and acidic residues" evidence="15">
    <location>
        <begin position="1016"/>
        <end position="1052"/>
    </location>
</feature>
<feature type="compositionally biased region" description="Basic and acidic residues" evidence="15">
    <location>
        <begin position="798"/>
        <end position="808"/>
    </location>
</feature>
<feature type="compositionally biased region" description="Low complexity" evidence="15">
    <location>
        <begin position="762"/>
        <end position="779"/>
    </location>
</feature>
<dbReference type="CDD" id="cd02208">
    <property type="entry name" value="cupin_RmlC-like"/>
    <property type="match status" value="1"/>
</dbReference>
<dbReference type="InterPro" id="IPR054294">
    <property type="entry name" value="DUF7030"/>
</dbReference>
<feature type="region of interest" description="Disordered" evidence="15">
    <location>
        <begin position="741"/>
        <end position="1321"/>
    </location>
</feature>
<dbReference type="Pfam" id="PF22987">
    <property type="entry name" value="Tudor_KDM3B"/>
    <property type="match status" value="1"/>
</dbReference>
<keyword evidence="7" id="KW-0223">Dioxygenase</keyword>
<proteinExistence type="inferred from homology"/>
<evidence type="ECO:0000256" key="8">
    <source>
        <dbReference type="ARBA" id="ARBA00023002"/>
    </source>
</evidence>
<keyword evidence="10" id="KW-0805">Transcription regulation</keyword>
<feature type="compositionally biased region" description="Basic and acidic residues" evidence="15">
    <location>
        <begin position="1416"/>
        <end position="1427"/>
    </location>
</feature>
<evidence type="ECO:0000256" key="11">
    <source>
        <dbReference type="ARBA" id="ARBA00023163"/>
    </source>
</evidence>
<feature type="region of interest" description="Disordered" evidence="15">
    <location>
        <begin position="1939"/>
        <end position="1986"/>
    </location>
</feature>
<dbReference type="SMART" id="SM00558">
    <property type="entry name" value="JmjC"/>
    <property type="match status" value="1"/>
</dbReference>
<feature type="region of interest" description="Disordered" evidence="15">
    <location>
        <begin position="1906"/>
        <end position="1927"/>
    </location>
</feature>
<evidence type="ECO:0000259" key="16">
    <source>
        <dbReference type="PROSITE" id="PS51184"/>
    </source>
</evidence>
<comment type="subcellular location">
    <subcellularLocation>
        <location evidence="2">Nucleus</location>
    </subcellularLocation>
</comment>
<evidence type="ECO:0000256" key="4">
    <source>
        <dbReference type="ARBA" id="ARBA00022771"/>
    </source>
</evidence>
<dbReference type="PANTHER" id="PTHR12549:SF38">
    <property type="entry name" value="JMJC DOMAIN-CONTAINING HISTONE DEMETHYLASE 2, ISOFORM A"/>
    <property type="match status" value="1"/>
</dbReference>
<feature type="compositionally biased region" description="Basic and acidic residues" evidence="15">
    <location>
        <begin position="346"/>
        <end position="356"/>
    </location>
</feature>
<feature type="compositionally biased region" description="Polar residues" evidence="15">
    <location>
        <begin position="937"/>
        <end position="957"/>
    </location>
</feature>
<feature type="compositionally biased region" description="Basic and acidic residues" evidence="15">
    <location>
        <begin position="749"/>
        <end position="761"/>
    </location>
</feature>
<evidence type="ECO:0000256" key="14">
    <source>
        <dbReference type="SAM" id="Coils"/>
    </source>
</evidence>
<feature type="compositionally biased region" description="Basic and acidic residues" evidence="15">
    <location>
        <begin position="1635"/>
        <end position="1644"/>
    </location>
</feature>
<feature type="compositionally biased region" description="Low complexity" evidence="15">
    <location>
        <begin position="1175"/>
        <end position="1185"/>
    </location>
</feature>
<dbReference type="InterPro" id="IPR054504">
    <property type="entry name" value="PWWP_KDM3B"/>
</dbReference>
<feature type="compositionally biased region" description="Low complexity" evidence="15">
    <location>
        <begin position="392"/>
        <end position="417"/>
    </location>
</feature>
<keyword evidence="11" id="KW-0804">Transcription</keyword>
<comment type="similarity">
    <text evidence="13">Belongs to the JHDM2 histone demethylase family.</text>
</comment>
<dbReference type="InterPro" id="IPR003347">
    <property type="entry name" value="JmjC_dom"/>
</dbReference>
<feature type="compositionally biased region" description="Low complexity" evidence="15">
    <location>
        <begin position="428"/>
        <end position="450"/>
    </location>
</feature>
<protein>
    <recommendedName>
        <fullName evidence="16">JmjC domain-containing protein</fullName>
    </recommendedName>
</protein>
<evidence type="ECO:0000256" key="1">
    <source>
        <dbReference type="ARBA" id="ARBA00001954"/>
    </source>
</evidence>
<feature type="compositionally biased region" description="Basic and acidic residues" evidence="15">
    <location>
        <begin position="817"/>
        <end position="862"/>
    </location>
</feature>
<feature type="compositionally biased region" description="Basic and acidic residues" evidence="15">
    <location>
        <begin position="1951"/>
        <end position="1963"/>
    </location>
</feature>
<feature type="region of interest" description="Disordered" evidence="15">
    <location>
        <begin position="328"/>
        <end position="478"/>
    </location>
</feature>
<evidence type="ECO:0000313" key="18">
    <source>
        <dbReference type="Proteomes" id="UP001159405"/>
    </source>
</evidence>
<feature type="compositionally biased region" description="Polar residues" evidence="15">
    <location>
        <begin position="381"/>
        <end position="391"/>
    </location>
</feature>
<keyword evidence="8" id="KW-0560">Oxidoreductase</keyword>
<dbReference type="InterPro" id="IPR054503">
    <property type="entry name" value="KDM3AB_Tudor"/>
</dbReference>
<organism evidence="17 18">
    <name type="scientific">Porites lobata</name>
    <dbReference type="NCBI Taxonomy" id="104759"/>
    <lineage>
        <taxon>Eukaryota</taxon>
        <taxon>Metazoa</taxon>
        <taxon>Cnidaria</taxon>
        <taxon>Anthozoa</taxon>
        <taxon>Hexacorallia</taxon>
        <taxon>Scleractinia</taxon>
        <taxon>Fungiina</taxon>
        <taxon>Poritidae</taxon>
        <taxon>Porites</taxon>
    </lineage>
</organism>
<evidence type="ECO:0000256" key="13">
    <source>
        <dbReference type="ARBA" id="ARBA00037987"/>
    </source>
</evidence>
<comment type="cofactor">
    <cofactor evidence="1">
        <name>Fe(2+)</name>
        <dbReference type="ChEBI" id="CHEBI:29033"/>
    </cofactor>
</comment>
<dbReference type="PANTHER" id="PTHR12549">
    <property type="entry name" value="JMJC DOMAIN-CONTAINING HISTONE DEMETHYLATION PROTEIN"/>
    <property type="match status" value="1"/>
</dbReference>
<evidence type="ECO:0000256" key="3">
    <source>
        <dbReference type="ARBA" id="ARBA00022723"/>
    </source>
</evidence>
<feature type="domain" description="JmjC" evidence="16">
    <location>
        <begin position="2300"/>
        <end position="2523"/>
    </location>
</feature>
<feature type="compositionally biased region" description="Polar residues" evidence="15">
    <location>
        <begin position="1053"/>
        <end position="1086"/>
    </location>
</feature>
<keyword evidence="6" id="KW-0156">Chromatin regulator</keyword>
<feature type="region of interest" description="Disordered" evidence="15">
    <location>
        <begin position="1615"/>
        <end position="1664"/>
    </location>
</feature>
<name>A0ABN8PG15_9CNID</name>
<dbReference type="Pfam" id="PF22989">
    <property type="entry name" value="DUF7030"/>
    <property type="match status" value="1"/>
</dbReference>
<feature type="region of interest" description="Disordered" evidence="15">
    <location>
        <begin position="1400"/>
        <end position="1464"/>
    </location>
</feature>
<keyword evidence="3" id="KW-0479">Metal-binding</keyword>
<evidence type="ECO:0000256" key="12">
    <source>
        <dbReference type="ARBA" id="ARBA00023242"/>
    </source>
</evidence>